<dbReference type="Proteomes" id="UP001177003">
    <property type="component" value="Chromosome 3"/>
</dbReference>
<name>A0AA36DY04_LACSI</name>
<reference evidence="2" key="1">
    <citation type="submission" date="2023-04" db="EMBL/GenBank/DDBJ databases">
        <authorList>
            <person name="Vijverberg K."/>
            <person name="Xiong W."/>
            <person name="Schranz E."/>
        </authorList>
    </citation>
    <scope>NUCLEOTIDE SEQUENCE</scope>
</reference>
<proteinExistence type="predicted"/>
<evidence type="ECO:0000313" key="3">
    <source>
        <dbReference type="Proteomes" id="UP001177003"/>
    </source>
</evidence>
<dbReference type="EMBL" id="OX465079">
    <property type="protein sequence ID" value="CAI9275651.1"/>
    <property type="molecule type" value="Genomic_DNA"/>
</dbReference>
<feature type="region of interest" description="Disordered" evidence="1">
    <location>
        <begin position="364"/>
        <end position="383"/>
    </location>
</feature>
<evidence type="ECO:0000256" key="1">
    <source>
        <dbReference type="SAM" id="MobiDB-lite"/>
    </source>
</evidence>
<evidence type="ECO:0000313" key="2">
    <source>
        <dbReference type="EMBL" id="CAI9275651.1"/>
    </source>
</evidence>
<keyword evidence="3" id="KW-1185">Reference proteome</keyword>
<dbReference type="AlphaFoldDB" id="A0AA36DY04"/>
<sequence length="383" mass="43012">MSSSAPKPDGLHPIVELNFKGVFLRNPFSYNHGINPIFNDHDFSGMTYGECITFFKRFMQESIKKLYYCKPGKPLMFGIISVAKDEDYGGFIFQAYGTDGKLYMYVDHDGQGIEDWFGSEIEKEDGDDSCFDGGENEDEIDNLTDLDVDFNEDIVTTNRTKGDEFLNRLCGKEEEGNDNNIDDDDDGREEDANVTQKHSIFNEFVPWKKQFPILGMRFKDPTQLNLMLCNYVVANGYQLGFEKNDRKILLVKCCKGVAETLKEDDEGNQVNAMNEGNEVNGGEQAVNDDGGVVNDGGEAVNEVHMQQDYDEVELIPFEFDASGNGEPSQVHVQEHEARETPGATLFKKIKRKRSERIIKLKLGKKVGGADAPGNSEAKHVTLE</sequence>
<gene>
    <name evidence="2" type="ORF">LSALG_LOCUS15673</name>
</gene>
<organism evidence="2 3">
    <name type="scientific">Lactuca saligna</name>
    <name type="common">Willowleaf lettuce</name>
    <dbReference type="NCBI Taxonomy" id="75948"/>
    <lineage>
        <taxon>Eukaryota</taxon>
        <taxon>Viridiplantae</taxon>
        <taxon>Streptophyta</taxon>
        <taxon>Embryophyta</taxon>
        <taxon>Tracheophyta</taxon>
        <taxon>Spermatophyta</taxon>
        <taxon>Magnoliopsida</taxon>
        <taxon>eudicotyledons</taxon>
        <taxon>Gunneridae</taxon>
        <taxon>Pentapetalae</taxon>
        <taxon>asterids</taxon>
        <taxon>campanulids</taxon>
        <taxon>Asterales</taxon>
        <taxon>Asteraceae</taxon>
        <taxon>Cichorioideae</taxon>
        <taxon>Cichorieae</taxon>
        <taxon>Lactucinae</taxon>
        <taxon>Lactuca</taxon>
    </lineage>
</organism>
<accession>A0AA36DY04</accession>
<protein>
    <submittedName>
        <fullName evidence="2">Uncharacterized protein</fullName>
    </submittedName>
</protein>